<keyword evidence="2" id="KW-1185">Reference proteome</keyword>
<evidence type="ECO:0000313" key="1">
    <source>
        <dbReference type="EMBL" id="OMJ90423.1"/>
    </source>
</evidence>
<evidence type="ECO:0000313" key="2">
    <source>
        <dbReference type="Proteomes" id="UP000187209"/>
    </source>
</evidence>
<reference evidence="1 2" key="1">
    <citation type="submission" date="2016-11" db="EMBL/GenBank/DDBJ databases">
        <title>The macronuclear genome of Stentor coeruleus: a giant cell with tiny introns.</title>
        <authorList>
            <person name="Slabodnick M."/>
            <person name="Ruby J.G."/>
            <person name="Reiff S.B."/>
            <person name="Swart E.C."/>
            <person name="Gosai S."/>
            <person name="Prabakaran S."/>
            <person name="Witkowska E."/>
            <person name="Larue G.E."/>
            <person name="Fisher S."/>
            <person name="Freeman R.M."/>
            <person name="Gunawardena J."/>
            <person name="Chu W."/>
            <person name="Stover N.A."/>
            <person name="Gregory B.D."/>
            <person name="Nowacki M."/>
            <person name="Derisi J."/>
            <person name="Roy S.W."/>
            <person name="Marshall W.F."/>
            <person name="Sood P."/>
        </authorList>
    </citation>
    <scope>NUCLEOTIDE SEQUENCE [LARGE SCALE GENOMIC DNA]</scope>
    <source>
        <strain evidence="1">WM001</strain>
    </source>
</reference>
<sequence length="313" mass="35904">MNNLRFFDQYEDLMMNFSRFSGQFLISIADSSFKTLFDQLQTIQNNAEKLFDSLINICFQLNTQNKRLSKALSKSQTKARKYFTLQKQSSSKEKHAKLKNKSLTSSLHKLQHFMNREVENLEFSLKKHQRTHLKLSSEYNSSLEALDKSFTTALGIPLAYSKSQSPNSSQEFSDLMKELQLPGDTYIENSRISLEKNPGGWASEYDSDHESKFETDDIKNAIRVLMKANLLTQDTSLHKLNDMLDEQGNENLELILQLLELKGNFKNSLSLEDTTPMTSVVMNENDVFQTILSPGHKGMIFFESGEESNFSNN</sequence>
<name>A0A1R2CN26_9CILI</name>
<organism evidence="1 2">
    <name type="scientific">Stentor coeruleus</name>
    <dbReference type="NCBI Taxonomy" id="5963"/>
    <lineage>
        <taxon>Eukaryota</taxon>
        <taxon>Sar</taxon>
        <taxon>Alveolata</taxon>
        <taxon>Ciliophora</taxon>
        <taxon>Postciliodesmatophora</taxon>
        <taxon>Heterotrichea</taxon>
        <taxon>Heterotrichida</taxon>
        <taxon>Stentoridae</taxon>
        <taxon>Stentor</taxon>
    </lineage>
</organism>
<accession>A0A1R2CN26</accession>
<dbReference type="AlphaFoldDB" id="A0A1R2CN26"/>
<comment type="caution">
    <text evidence="1">The sequence shown here is derived from an EMBL/GenBank/DDBJ whole genome shotgun (WGS) entry which is preliminary data.</text>
</comment>
<gene>
    <name evidence="1" type="ORF">SteCoe_7230</name>
</gene>
<proteinExistence type="predicted"/>
<dbReference type="Proteomes" id="UP000187209">
    <property type="component" value="Unassembled WGS sequence"/>
</dbReference>
<dbReference type="OrthoDB" id="10659866at2759"/>
<protein>
    <submittedName>
        <fullName evidence="1">Uncharacterized protein</fullName>
    </submittedName>
</protein>
<dbReference type="EMBL" id="MPUH01000103">
    <property type="protein sequence ID" value="OMJ90423.1"/>
    <property type="molecule type" value="Genomic_DNA"/>
</dbReference>